<evidence type="ECO:0000313" key="2">
    <source>
        <dbReference type="Proteomes" id="UP000001803"/>
    </source>
</evidence>
<dbReference type="AlphaFoldDB" id="A0A3B6VB33"/>
<proteinExistence type="predicted"/>
<accession>A0A3B6VB33</accession>
<evidence type="ECO:0000313" key="1">
    <source>
        <dbReference type="EMBL" id="ACN84310.1"/>
    </source>
</evidence>
<dbReference type="STRING" id="565034.BHWA1_01847"/>
<name>A0A3B6VB33_BRAHW</name>
<keyword evidence="2" id="KW-1185">Reference proteome</keyword>
<organism evidence="1 2">
    <name type="scientific">Brachyspira hyodysenteriae (strain ATCC 49526 / WA1)</name>
    <dbReference type="NCBI Taxonomy" id="565034"/>
    <lineage>
        <taxon>Bacteria</taxon>
        <taxon>Pseudomonadati</taxon>
        <taxon>Spirochaetota</taxon>
        <taxon>Spirochaetia</taxon>
        <taxon>Brachyspirales</taxon>
        <taxon>Brachyspiraceae</taxon>
        <taxon>Brachyspira</taxon>
    </lineage>
</organism>
<dbReference type="KEGG" id="bhy:BHWA1_01847"/>
<reference evidence="1 2" key="1">
    <citation type="journal article" date="2009" name="PLoS ONE">
        <title>Genome sequence of the pathogenic intestinal spirochete Brachyspira hyodysenteriae reveals adaptations to its lifestyle in the porcine large intestine.</title>
        <authorList>
            <person name="Bellgard M.I."/>
            <person name="Wanchanthuek P."/>
            <person name="La T."/>
            <person name="Ryan K."/>
            <person name="Moolhuijzen P."/>
            <person name="Albertyn Z."/>
            <person name="Shaban B."/>
            <person name="Motro Y."/>
            <person name="Dunn D.S."/>
            <person name="Schibeci D."/>
            <person name="Hunter A."/>
            <person name="Barrero R."/>
            <person name="Phillips N.D."/>
            <person name="Hampson D.J."/>
        </authorList>
    </citation>
    <scope>NUCLEOTIDE SEQUENCE [LARGE SCALE GENOMIC DNA]</scope>
    <source>
        <strain evidence="2">ATCC 49526 / WA1</strain>
    </source>
</reference>
<gene>
    <name evidence="1" type="primary">orfC</name>
    <name evidence="1" type="ordered locus">BHWA1_01847</name>
</gene>
<sequence length="133" mass="15601">MSNILFDYANATIECQGFYEKTSYYLKRNIALDDFFDEHIKKLLNTVIRFISNKTASEISKLTHGKVYNSTKMYSRINLEDTVEWIIDKDDSVPNKLEIRDISKEEKDYIINYFLGESDVFTNSRKEKATVNS</sequence>
<protein>
    <submittedName>
        <fullName evidence="1">OrfC</fullName>
    </submittedName>
</protein>
<dbReference type="Proteomes" id="UP000001803">
    <property type="component" value="Chromosome"/>
</dbReference>
<dbReference type="EMBL" id="CP001357">
    <property type="protein sequence ID" value="ACN84310.1"/>
    <property type="molecule type" value="Genomic_DNA"/>
</dbReference>